<dbReference type="STRING" id="1220924.W2S8E9"/>
<proteinExistence type="predicted"/>
<evidence type="ECO:0000313" key="3">
    <source>
        <dbReference type="Proteomes" id="UP000030752"/>
    </source>
</evidence>
<dbReference type="RefSeq" id="XP_008712712.1">
    <property type="nucleotide sequence ID" value="XM_008714490.1"/>
</dbReference>
<dbReference type="AlphaFoldDB" id="W2S8E9"/>
<name>W2S8E9_CYPE1</name>
<dbReference type="EMBL" id="KB822713">
    <property type="protein sequence ID" value="ETN44942.1"/>
    <property type="molecule type" value="Genomic_DNA"/>
</dbReference>
<dbReference type="GeneID" id="19977156"/>
<sequence length="742" mass="84786">MRQAWNFPTNAELQKPYDNDQEAIATPASTWHTIVYGNSAFNNQRTQVRLLYIGGEGDELVCTLKVTDLSKLGNATPFVALSYTWGTGSKSLIVNDHAVVVTENLFHALLSLRQKHKTVWADALCINQSNIEEKSQQVAHMHTIYSTAREVIVWLGPSDPYSDAVMAEMNAIDAYRMDNGATDSCLFDLLSSWAINDKNAGFVLKGVHRLVKNAEQKLPFAQLWKKLVPQAMETRLDTLSQNLNTKAHQLLVAKKHVVERPYWRRAWIIQELTVARELQILKDLKRLTDDGAEVGWSLYHTQVLRLDSLKSRWKPGEPIHLLEALRACYYTRCGNILDGVYSLTGICFNRRRFVPHIDYETKVENLLQSMTTHHIRSSGSLDVICMQMKNDNPVFSLPSWAPDWRIIGGNPFNHRMISYLTGQDRRQKPHKQDRRWKASGSSTWTYADMDTSGRLLRVRRRVVGKIIWLEGKLPPGKQSLWSRLDKRLTAEIQHNDVTSTVFDTMMNYKERDPVDDSMNEWKHVFEEKALQRIGNRSPMARLRLPKLRDARFRGQTLQHWSNGDRAFTDWTSMVEAEGPSDFSAPKGRKSLDYLKRGADRMIRNDGTGRILPKQARSRRLEAAILQALADEMPLMQVAVQQAAVRRTRDLGEPIPPRFLLGWAHPRAEVEDEICLLEGCTLPVTLRRSVLLSEDGVTVHEPILHEPIFRVVGDAHVTGIMSGEMWPSAMEHKTKPLQDIWLA</sequence>
<dbReference type="InterPro" id="IPR010730">
    <property type="entry name" value="HET"/>
</dbReference>
<accession>W2S8E9</accession>
<protein>
    <recommendedName>
        <fullName evidence="1">Heterokaryon incompatibility domain-containing protein</fullName>
    </recommendedName>
</protein>
<dbReference type="InParanoid" id="W2S8E9"/>
<dbReference type="HOGENOM" id="CLU_374279_0_0_1"/>
<dbReference type="OrthoDB" id="4161734at2759"/>
<reference evidence="2 3" key="1">
    <citation type="submission" date="2013-03" db="EMBL/GenBank/DDBJ databases">
        <title>The Genome Sequence of Phialophora europaea CBS 101466.</title>
        <authorList>
            <consortium name="The Broad Institute Genomics Platform"/>
            <person name="Cuomo C."/>
            <person name="de Hoog S."/>
            <person name="Gorbushina A."/>
            <person name="Walker B."/>
            <person name="Young S.K."/>
            <person name="Zeng Q."/>
            <person name="Gargeya S."/>
            <person name="Fitzgerald M."/>
            <person name="Haas B."/>
            <person name="Abouelleil A."/>
            <person name="Allen A.W."/>
            <person name="Alvarado L."/>
            <person name="Arachchi H.M."/>
            <person name="Berlin A.M."/>
            <person name="Chapman S.B."/>
            <person name="Gainer-Dewar J."/>
            <person name="Goldberg J."/>
            <person name="Griggs A."/>
            <person name="Gujja S."/>
            <person name="Hansen M."/>
            <person name="Howarth C."/>
            <person name="Imamovic A."/>
            <person name="Ireland A."/>
            <person name="Larimer J."/>
            <person name="McCowan C."/>
            <person name="Murphy C."/>
            <person name="Pearson M."/>
            <person name="Poon T.W."/>
            <person name="Priest M."/>
            <person name="Roberts A."/>
            <person name="Saif S."/>
            <person name="Shea T."/>
            <person name="Sisk P."/>
            <person name="Sykes S."/>
            <person name="Wortman J."/>
            <person name="Nusbaum C."/>
            <person name="Birren B."/>
        </authorList>
    </citation>
    <scope>NUCLEOTIDE SEQUENCE [LARGE SCALE GENOMIC DNA]</scope>
    <source>
        <strain evidence="2 3">CBS 101466</strain>
    </source>
</reference>
<dbReference type="Pfam" id="PF06985">
    <property type="entry name" value="HET"/>
    <property type="match status" value="1"/>
</dbReference>
<dbReference type="eggNOG" id="ENOG502RW5N">
    <property type="taxonomic scope" value="Eukaryota"/>
</dbReference>
<organism evidence="2 3">
    <name type="scientific">Cyphellophora europaea (strain CBS 101466)</name>
    <name type="common">Phialophora europaea</name>
    <dbReference type="NCBI Taxonomy" id="1220924"/>
    <lineage>
        <taxon>Eukaryota</taxon>
        <taxon>Fungi</taxon>
        <taxon>Dikarya</taxon>
        <taxon>Ascomycota</taxon>
        <taxon>Pezizomycotina</taxon>
        <taxon>Eurotiomycetes</taxon>
        <taxon>Chaetothyriomycetidae</taxon>
        <taxon>Chaetothyriales</taxon>
        <taxon>Cyphellophoraceae</taxon>
        <taxon>Cyphellophora</taxon>
    </lineage>
</organism>
<dbReference type="InterPro" id="IPR052895">
    <property type="entry name" value="HetReg/Transcr_Mod"/>
</dbReference>
<dbReference type="Proteomes" id="UP000030752">
    <property type="component" value="Unassembled WGS sequence"/>
</dbReference>
<dbReference type="PANTHER" id="PTHR24148:SF73">
    <property type="entry name" value="HET DOMAIN PROTEIN (AFU_ORTHOLOGUE AFUA_8G01020)"/>
    <property type="match status" value="1"/>
</dbReference>
<dbReference type="VEuPathDB" id="FungiDB:HMPREF1541_09817"/>
<gene>
    <name evidence="2" type="ORF">HMPREF1541_09817</name>
</gene>
<dbReference type="PANTHER" id="PTHR24148">
    <property type="entry name" value="ANKYRIN REPEAT DOMAIN-CONTAINING PROTEIN 39 HOMOLOG-RELATED"/>
    <property type="match status" value="1"/>
</dbReference>
<evidence type="ECO:0000313" key="2">
    <source>
        <dbReference type="EMBL" id="ETN44942.1"/>
    </source>
</evidence>
<feature type="domain" description="Heterokaryon incompatibility" evidence="1">
    <location>
        <begin position="78"/>
        <end position="271"/>
    </location>
</feature>
<keyword evidence="3" id="KW-1185">Reference proteome</keyword>
<evidence type="ECO:0000259" key="1">
    <source>
        <dbReference type="Pfam" id="PF06985"/>
    </source>
</evidence>